<protein>
    <submittedName>
        <fullName evidence="1">Uncharacterized protein</fullName>
    </submittedName>
</protein>
<dbReference type="EMBL" id="CALOZG010000003">
    <property type="protein sequence ID" value="CAH4000151.1"/>
    <property type="molecule type" value="Genomic_DNA"/>
</dbReference>
<sequence>MAVRQKRAAHSHTVNEYLFLAAGVFYYIPATVNPMLYNIDNSTDKLSVFAAQNKLKERTSLNVALDKLIIDLNKRCQLSLGDIQHEIHFFVDLKDVWKTDLESVHHIIDYYPDDVDDHLLT</sequence>
<reference evidence="1" key="1">
    <citation type="submission" date="2022-05" db="EMBL/GenBank/DDBJ databases">
        <authorList>
            <person name="Okamura Y."/>
        </authorList>
    </citation>
    <scope>NUCLEOTIDE SEQUENCE</scope>
</reference>
<comment type="caution">
    <text evidence="1">The sequence shown here is derived from an EMBL/GenBank/DDBJ whole genome shotgun (WGS) entry which is preliminary data.</text>
</comment>
<evidence type="ECO:0000313" key="1">
    <source>
        <dbReference type="EMBL" id="CAH4000151.1"/>
    </source>
</evidence>
<gene>
    <name evidence="1" type="ORF">PIBRA_LOCUS2580</name>
</gene>
<organism evidence="1 2">
    <name type="scientific">Pieris brassicae</name>
    <name type="common">White butterfly</name>
    <name type="synonym">Large white butterfly</name>
    <dbReference type="NCBI Taxonomy" id="7116"/>
    <lineage>
        <taxon>Eukaryota</taxon>
        <taxon>Metazoa</taxon>
        <taxon>Ecdysozoa</taxon>
        <taxon>Arthropoda</taxon>
        <taxon>Hexapoda</taxon>
        <taxon>Insecta</taxon>
        <taxon>Pterygota</taxon>
        <taxon>Neoptera</taxon>
        <taxon>Endopterygota</taxon>
        <taxon>Lepidoptera</taxon>
        <taxon>Glossata</taxon>
        <taxon>Ditrysia</taxon>
        <taxon>Papilionoidea</taxon>
        <taxon>Pieridae</taxon>
        <taxon>Pierinae</taxon>
        <taxon>Pieris</taxon>
    </lineage>
</organism>
<name>A0A9P0T2G0_PIEBR</name>
<evidence type="ECO:0000313" key="2">
    <source>
        <dbReference type="Proteomes" id="UP001152562"/>
    </source>
</evidence>
<dbReference type="Proteomes" id="UP001152562">
    <property type="component" value="Unassembled WGS sequence"/>
</dbReference>
<proteinExistence type="predicted"/>
<dbReference type="AlphaFoldDB" id="A0A9P0T2G0"/>
<keyword evidence="2" id="KW-1185">Reference proteome</keyword>
<accession>A0A9P0T2G0</accession>